<dbReference type="Gene3D" id="1.10.10.10">
    <property type="entry name" value="Winged helix-like DNA-binding domain superfamily/Winged helix DNA-binding domain"/>
    <property type="match status" value="1"/>
</dbReference>
<dbReference type="PRINTS" id="PR00038">
    <property type="entry name" value="HTHLUXR"/>
</dbReference>
<evidence type="ECO:0000259" key="5">
    <source>
        <dbReference type="PROSITE" id="PS50043"/>
    </source>
</evidence>
<dbReference type="InterPro" id="IPR011006">
    <property type="entry name" value="CheY-like_superfamily"/>
</dbReference>
<dbReference type="Pfam" id="PF00196">
    <property type="entry name" value="GerE"/>
    <property type="match status" value="1"/>
</dbReference>
<proteinExistence type="predicted"/>
<dbReference type="PANTHER" id="PTHR44591:SF25">
    <property type="entry name" value="CHEMOTAXIS TWO-COMPONENT RESPONSE REGULATOR"/>
    <property type="match status" value="1"/>
</dbReference>
<evidence type="ECO:0000313" key="8">
    <source>
        <dbReference type="Proteomes" id="UP001317085"/>
    </source>
</evidence>
<evidence type="ECO:0000256" key="2">
    <source>
        <dbReference type="ARBA" id="ARBA00023125"/>
    </source>
</evidence>
<dbReference type="CDD" id="cd00156">
    <property type="entry name" value="REC"/>
    <property type="match status" value="1"/>
</dbReference>
<name>A0ABT0EC58_9PSED</name>
<dbReference type="SMART" id="SM00448">
    <property type="entry name" value="REC"/>
    <property type="match status" value="2"/>
</dbReference>
<keyword evidence="2" id="KW-0238">DNA-binding</keyword>
<reference evidence="7 8" key="1">
    <citation type="submission" date="2022-02" db="EMBL/GenBank/DDBJ databases">
        <title>Comparative genomics of the first Antarctic Pseudomonas spp. capable of biotransforming 2,4,6-Trinitrotoluene.</title>
        <authorList>
            <person name="Cabrera M.A."/>
            <person name="Marquez S.L."/>
            <person name="Perez-Donoso J.M."/>
        </authorList>
    </citation>
    <scope>NUCLEOTIDE SEQUENCE [LARGE SCALE GENOMIC DNA]</scope>
    <source>
        <strain evidence="7 8">TNT11</strain>
    </source>
</reference>
<evidence type="ECO:0000256" key="1">
    <source>
        <dbReference type="ARBA" id="ARBA00022553"/>
    </source>
</evidence>
<keyword evidence="8" id="KW-1185">Reference proteome</keyword>
<evidence type="ECO:0000256" key="3">
    <source>
        <dbReference type="PROSITE-ProRule" id="PRU00169"/>
    </source>
</evidence>
<comment type="caution">
    <text evidence="3">Lacks conserved residue(s) required for the propagation of feature annotation.</text>
</comment>
<dbReference type="SUPFAM" id="SSF46894">
    <property type="entry name" value="C-terminal effector domain of the bipartite response regulators"/>
    <property type="match status" value="1"/>
</dbReference>
<dbReference type="PROSITE" id="PS50043">
    <property type="entry name" value="HTH_LUXR_2"/>
    <property type="match status" value="1"/>
</dbReference>
<accession>A0ABT0EC58</accession>
<dbReference type="Proteomes" id="UP001317085">
    <property type="component" value="Unassembled WGS sequence"/>
</dbReference>
<gene>
    <name evidence="7" type="ORF">L9Z73_02640</name>
</gene>
<keyword evidence="1" id="KW-0597">Phosphoprotein</keyword>
<dbReference type="InterPro" id="IPR050595">
    <property type="entry name" value="Bact_response_regulator"/>
</dbReference>
<feature type="domain" description="HTH luxR-type" evidence="5">
    <location>
        <begin position="378"/>
        <end position="443"/>
    </location>
</feature>
<dbReference type="Gene3D" id="3.40.50.2300">
    <property type="match status" value="2"/>
</dbReference>
<comment type="caution">
    <text evidence="7">The sequence shown here is derived from an EMBL/GenBank/DDBJ whole genome shotgun (WGS) entry which is preliminary data.</text>
</comment>
<dbReference type="EMBL" id="JAKNRV010000010">
    <property type="protein sequence ID" value="MCK1783295.1"/>
    <property type="molecule type" value="Genomic_DNA"/>
</dbReference>
<feature type="domain" description="Response regulatory" evidence="6">
    <location>
        <begin position="112"/>
        <end position="362"/>
    </location>
</feature>
<dbReference type="InterPro" id="IPR001789">
    <property type="entry name" value="Sig_transdc_resp-reg_receiver"/>
</dbReference>
<evidence type="ECO:0000259" key="6">
    <source>
        <dbReference type="PROSITE" id="PS50110"/>
    </source>
</evidence>
<dbReference type="InterPro" id="IPR000792">
    <property type="entry name" value="Tscrpt_reg_LuxR_C"/>
</dbReference>
<dbReference type="PROSITE" id="PS50110">
    <property type="entry name" value="RESPONSE_REGULATORY"/>
    <property type="match status" value="1"/>
</dbReference>
<protein>
    <submittedName>
        <fullName evidence="7">Response regulator</fullName>
    </submittedName>
</protein>
<dbReference type="RefSeq" id="WP_247396069.1">
    <property type="nucleotide sequence ID" value="NZ_JAKNRV010000010.1"/>
</dbReference>
<dbReference type="PANTHER" id="PTHR44591">
    <property type="entry name" value="STRESS RESPONSE REGULATOR PROTEIN 1"/>
    <property type="match status" value="1"/>
</dbReference>
<dbReference type="SUPFAM" id="SSF52172">
    <property type="entry name" value="CheY-like"/>
    <property type="match status" value="2"/>
</dbReference>
<dbReference type="CDD" id="cd06170">
    <property type="entry name" value="LuxR_C_like"/>
    <property type="match status" value="1"/>
</dbReference>
<evidence type="ECO:0000256" key="4">
    <source>
        <dbReference type="SAM" id="MobiDB-lite"/>
    </source>
</evidence>
<organism evidence="7 8">
    <name type="scientific">Pseudomonas emilianonis</name>
    <dbReference type="NCBI Taxonomy" id="2915812"/>
    <lineage>
        <taxon>Bacteria</taxon>
        <taxon>Pseudomonadati</taxon>
        <taxon>Pseudomonadota</taxon>
        <taxon>Gammaproteobacteria</taxon>
        <taxon>Pseudomonadales</taxon>
        <taxon>Pseudomonadaceae</taxon>
        <taxon>Pseudomonas</taxon>
    </lineage>
</organism>
<dbReference type="SMART" id="SM00421">
    <property type="entry name" value="HTH_LUXR"/>
    <property type="match status" value="1"/>
</dbReference>
<sequence length="460" mass="49553">MQVNQSLSEDVLPHQASGPASVYCPSSAERLYGIDQKLRQTAQLVSLVVGQLEACEFDPTTPARRVLEQLDATVEKLLSRFGLDQPSPPSIAQPCAYKQLSAQALSTARICLLLIVEPDALLCDMLSSGLGSQGYHTVAVSDGVAALEWIARSGIQPDLILTEHTLDRSMDGVQLVQKIRGQFNRITPAIILTADTKKQVTQSALTADCVLLRKPVSLNVLRATLGAALSTQAAVPTTHAMPSSHPPVMYVVDEDAVLRNNLRSVLESVGYLVRDYCTAEQFLGSYAGDKRGCLIIEARPSGINGLEVVARLKAQGDELPILMISCNSRVADVVDAMRAGVCDFIEKPFRYQQLLTSVKKALASQVATESTQVLRKAAIDHISHLTARQRQIMAMVLDGHPSKNIAADLGISQRTVEKHRASIMSRTEAKSIPELARIALAAGEKTPVAAADGKRNGLIP</sequence>
<evidence type="ECO:0000313" key="7">
    <source>
        <dbReference type="EMBL" id="MCK1783295.1"/>
    </source>
</evidence>
<dbReference type="Pfam" id="PF00072">
    <property type="entry name" value="Response_reg"/>
    <property type="match status" value="2"/>
</dbReference>
<dbReference type="PROSITE" id="PS00622">
    <property type="entry name" value="HTH_LUXR_1"/>
    <property type="match status" value="1"/>
</dbReference>
<feature type="region of interest" description="Disordered" evidence="4">
    <location>
        <begin position="1"/>
        <end position="20"/>
    </location>
</feature>
<dbReference type="InterPro" id="IPR016032">
    <property type="entry name" value="Sig_transdc_resp-reg_C-effctor"/>
</dbReference>
<dbReference type="InterPro" id="IPR036388">
    <property type="entry name" value="WH-like_DNA-bd_sf"/>
</dbReference>